<evidence type="ECO:0000313" key="2">
    <source>
        <dbReference type="EMBL" id="MBM6619329.1"/>
    </source>
</evidence>
<dbReference type="InterPro" id="IPR000182">
    <property type="entry name" value="GNAT_dom"/>
</dbReference>
<dbReference type="CDD" id="cd04301">
    <property type="entry name" value="NAT_SF"/>
    <property type="match status" value="1"/>
</dbReference>
<dbReference type="Gene3D" id="3.40.630.30">
    <property type="match status" value="1"/>
</dbReference>
<dbReference type="InterPro" id="IPR016181">
    <property type="entry name" value="Acyl_CoA_acyltransferase"/>
</dbReference>
<proteinExistence type="predicted"/>
<accession>A0ABS2DLF9</accession>
<evidence type="ECO:0000259" key="1">
    <source>
        <dbReference type="PROSITE" id="PS51186"/>
    </source>
</evidence>
<evidence type="ECO:0000313" key="3">
    <source>
        <dbReference type="Proteomes" id="UP001518925"/>
    </source>
</evidence>
<dbReference type="Proteomes" id="UP001518925">
    <property type="component" value="Unassembled WGS sequence"/>
</dbReference>
<name>A0ABS2DLF9_9BACI</name>
<keyword evidence="3" id="KW-1185">Reference proteome</keyword>
<dbReference type="PROSITE" id="PS51186">
    <property type="entry name" value="GNAT"/>
    <property type="match status" value="1"/>
</dbReference>
<dbReference type="PANTHER" id="PTHR43415:SF3">
    <property type="entry name" value="GNAT-FAMILY ACETYLTRANSFERASE"/>
    <property type="match status" value="1"/>
</dbReference>
<dbReference type="PANTHER" id="PTHR43415">
    <property type="entry name" value="SPERMIDINE N(1)-ACETYLTRANSFERASE"/>
    <property type="match status" value="1"/>
</dbReference>
<comment type="caution">
    <text evidence="2">The sequence shown here is derived from an EMBL/GenBank/DDBJ whole genome shotgun (WGS) entry which is preliminary data.</text>
</comment>
<sequence length="173" mass="20172">MKWWLQLEIRSITPEDAELFLALSKRLDQETAFMLYEPNERKTTALEQKNMIERIISAKNSTILVAEHIDKIVGFIALFGNKNLRNKHSAYIVIGILQDYTGKGLGTKLFEQGILWAKAQNFHRLELTVMVHNKSGIALYEKMGFQREGIKKHSLKVNGQWVDEYYYSYLMEE</sequence>
<reference evidence="2 3" key="1">
    <citation type="submission" date="2021-02" db="EMBL/GenBank/DDBJ databases">
        <title>Bacillus sp. RD4P76, an endophyte from a halophyte.</title>
        <authorList>
            <person name="Sun J.-Q."/>
        </authorList>
    </citation>
    <scope>NUCLEOTIDE SEQUENCE [LARGE SCALE GENOMIC DNA]</scope>
    <source>
        <strain evidence="2 3">RD4P76</strain>
    </source>
</reference>
<dbReference type="Pfam" id="PF00583">
    <property type="entry name" value="Acetyltransf_1"/>
    <property type="match status" value="1"/>
</dbReference>
<dbReference type="SUPFAM" id="SSF55729">
    <property type="entry name" value="Acyl-CoA N-acyltransferases (Nat)"/>
    <property type="match status" value="1"/>
</dbReference>
<protein>
    <submittedName>
        <fullName evidence="2">GNAT family N-acetyltransferase</fullName>
    </submittedName>
</protein>
<dbReference type="EMBL" id="JAFELM010000043">
    <property type="protein sequence ID" value="MBM6619329.1"/>
    <property type="molecule type" value="Genomic_DNA"/>
</dbReference>
<gene>
    <name evidence="2" type="ORF">JR050_16840</name>
</gene>
<dbReference type="RefSeq" id="WP_204204789.1">
    <property type="nucleotide sequence ID" value="NZ_JAFELM010000043.1"/>
</dbReference>
<organism evidence="2 3">
    <name type="scientific">Bacillus suaedaesalsae</name>
    <dbReference type="NCBI Taxonomy" id="2810349"/>
    <lineage>
        <taxon>Bacteria</taxon>
        <taxon>Bacillati</taxon>
        <taxon>Bacillota</taxon>
        <taxon>Bacilli</taxon>
        <taxon>Bacillales</taxon>
        <taxon>Bacillaceae</taxon>
        <taxon>Bacillus</taxon>
    </lineage>
</organism>
<feature type="domain" description="N-acetyltransferase" evidence="1">
    <location>
        <begin position="7"/>
        <end position="172"/>
    </location>
</feature>